<sequence>MGRSAVKRFVRAGMVESCGDSNVMRQNARSVNGGPNTSDALPPDASATEALENAVEESRREYDKRVETMEEIDDKAMRSVRTAVILVGLVVSGVSVGGPGAISGFSLLPVVLGALGVVSLVVSILFGVGAYSATQYPTGIGETHRNDVITGAYSHDEWFVNMIDEYDEWSEELAEETAKNLRYLEVVQLLLSIGVVSLLVSAGMIVVHRAYGIRPLGTFVGSLVIVFAARIYLGNND</sequence>
<dbReference type="EMBL" id="JBHSZH010000005">
    <property type="protein sequence ID" value="MFC7081710.1"/>
    <property type="molecule type" value="Genomic_DNA"/>
</dbReference>
<keyword evidence="1" id="KW-0812">Transmembrane</keyword>
<keyword evidence="1" id="KW-1133">Transmembrane helix</keyword>
<feature type="transmembrane region" description="Helical" evidence="1">
    <location>
        <begin position="213"/>
        <end position="233"/>
    </location>
</feature>
<feature type="transmembrane region" description="Helical" evidence="1">
    <location>
        <begin position="108"/>
        <end position="131"/>
    </location>
</feature>
<protein>
    <submittedName>
        <fullName evidence="2">Uncharacterized protein</fullName>
    </submittedName>
</protein>
<organism evidence="2 3">
    <name type="scientific">Halorussus caseinilyticus</name>
    <dbReference type="NCBI Taxonomy" id="3034025"/>
    <lineage>
        <taxon>Archaea</taxon>
        <taxon>Methanobacteriati</taxon>
        <taxon>Methanobacteriota</taxon>
        <taxon>Stenosarchaea group</taxon>
        <taxon>Halobacteria</taxon>
        <taxon>Halobacteriales</taxon>
        <taxon>Haladaptataceae</taxon>
        <taxon>Halorussus</taxon>
    </lineage>
</organism>
<proteinExistence type="predicted"/>
<feature type="transmembrane region" description="Helical" evidence="1">
    <location>
        <begin position="83"/>
        <end position="102"/>
    </location>
</feature>
<comment type="caution">
    <text evidence="2">The sequence shown here is derived from an EMBL/GenBank/DDBJ whole genome shotgun (WGS) entry which is preliminary data.</text>
</comment>
<dbReference type="RefSeq" id="WP_276280346.1">
    <property type="nucleotide sequence ID" value="NZ_CP119809.1"/>
</dbReference>
<keyword evidence="1" id="KW-0472">Membrane</keyword>
<gene>
    <name evidence="2" type="ORF">ACFQJ6_18000</name>
</gene>
<keyword evidence="3" id="KW-1185">Reference proteome</keyword>
<dbReference type="Proteomes" id="UP001596407">
    <property type="component" value="Unassembled WGS sequence"/>
</dbReference>
<evidence type="ECO:0000313" key="3">
    <source>
        <dbReference type="Proteomes" id="UP001596407"/>
    </source>
</evidence>
<dbReference type="GeneID" id="79304977"/>
<evidence type="ECO:0000313" key="2">
    <source>
        <dbReference type="EMBL" id="MFC7081710.1"/>
    </source>
</evidence>
<reference evidence="2 3" key="1">
    <citation type="journal article" date="2019" name="Int. J. Syst. Evol. Microbiol.">
        <title>The Global Catalogue of Microorganisms (GCM) 10K type strain sequencing project: providing services to taxonomists for standard genome sequencing and annotation.</title>
        <authorList>
            <consortium name="The Broad Institute Genomics Platform"/>
            <consortium name="The Broad Institute Genome Sequencing Center for Infectious Disease"/>
            <person name="Wu L."/>
            <person name="Ma J."/>
        </authorList>
    </citation>
    <scope>NUCLEOTIDE SEQUENCE [LARGE SCALE GENOMIC DNA]</scope>
    <source>
        <strain evidence="2 3">DT72</strain>
    </source>
</reference>
<feature type="transmembrane region" description="Helical" evidence="1">
    <location>
        <begin position="189"/>
        <end position="207"/>
    </location>
</feature>
<evidence type="ECO:0000256" key="1">
    <source>
        <dbReference type="SAM" id="Phobius"/>
    </source>
</evidence>
<name>A0ABD5WPQ3_9EURY</name>
<dbReference type="AlphaFoldDB" id="A0ABD5WPQ3"/>
<accession>A0ABD5WPQ3</accession>